<dbReference type="PANTHER" id="PTHR33204">
    <property type="entry name" value="TRANSCRIPTIONAL REGULATOR, MARR FAMILY"/>
    <property type="match status" value="1"/>
</dbReference>
<dbReference type="InterPro" id="IPR002577">
    <property type="entry name" value="HTH_HxlR"/>
</dbReference>
<dbReference type="Pfam" id="PF01638">
    <property type="entry name" value="HxlR"/>
    <property type="match status" value="1"/>
</dbReference>
<gene>
    <name evidence="5" type="ORF">ACFOZ4_13925</name>
</gene>
<proteinExistence type="predicted"/>
<evidence type="ECO:0000313" key="6">
    <source>
        <dbReference type="Proteomes" id="UP001595816"/>
    </source>
</evidence>
<evidence type="ECO:0000313" key="5">
    <source>
        <dbReference type="EMBL" id="MFC4131701.1"/>
    </source>
</evidence>
<dbReference type="Proteomes" id="UP001595816">
    <property type="component" value="Unassembled WGS sequence"/>
</dbReference>
<dbReference type="RefSeq" id="WP_253755453.1">
    <property type="nucleotide sequence ID" value="NZ_JAMZDZ010000001.1"/>
</dbReference>
<evidence type="ECO:0000259" key="4">
    <source>
        <dbReference type="PROSITE" id="PS51118"/>
    </source>
</evidence>
<dbReference type="PANTHER" id="PTHR33204:SF18">
    <property type="entry name" value="TRANSCRIPTIONAL REGULATORY PROTEIN"/>
    <property type="match status" value="1"/>
</dbReference>
<name>A0ABV8LL46_9ACTN</name>
<keyword evidence="1" id="KW-0805">Transcription regulation</keyword>
<accession>A0ABV8LL46</accession>
<evidence type="ECO:0000256" key="1">
    <source>
        <dbReference type="ARBA" id="ARBA00023015"/>
    </source>
</evidence>
<sequence length="171" mass="19080">MAGTYEAQNCTLARALELIGERWTLLIIRDAFYGVRRFNHFRDHLDIPRAVLVERLATLVDNGVFVRAQDPDHAARHLYDLTPLGRDLWPALHALLSWGTRVAGPNQLRFVHVACGNEIDDHGNCPACHVDVPPTDIATEPRDGKARGRTDAVAVALRQRHTLLQPLDASL</sequence>
<keyword evidence="3" id="KW-0804">Transcription</keyword>
<dbReference type="Gene3D" id="1.10.10.10">
    <property type="entry name" value="Winged helix-like DNA-binding domain superfamily/Winged helix DNA-binding domain"/>
    <property type="match status" value="1"/>
</dbReference>
<dbReference type="EMBL" id="JBHSAY010000006">
    <property type="protein sequence ID" value="MFC4131701.1"/>
    <property type="molecule type" value="Genomic_DNA"/>
</dbReference>
<evidence type="ECO:0000256" key="2">
    <source>
        <dbReference type="ARBA" id="ARBA00023125"/>
    </source>
</evidence>
<feature type="domain" description="HTH hxlR-type" evidence="4">
    <location>
        <begin position="10"/>
        <end position="107"/>
    </location>
</feature>
<evidence type="ECO:0000256" key="3">
    <source>
        <dbReference type="ARBA" id="ARBA00023163"/>
    </source>
</evidence>
<comment type="caution">
    <text evidence="5">The sequence shown here is derived from an EMBL/GenBank/DDBJ whole genome shotgun (WGS) entry which is preliminary data.</text>
</comment>
<keyword evidence="6" id="KW-1185">Reference proteome</keyword>
<dbReference type="InterPro" id="IPR036390">
    <property type="entry name" value="WH_DNA-bd_sf"/>
</dbReference>
<keyword evidence="2" id="KW-0238">DNA-binding</keyword>
<reference evidence="6" key="1">
    <citation type="journal article" date="2019" name="Int. J. Syst. Evol. Microbiol.">
        <title>The Global Catalogue of Microorganisms (GCM) 10K type strain sequencing project: providing services to taxonomists for standard genome sequencing and annotation.</title>
        <authorList>
            <consortium name="The Broad Institute Genomics Platform"/>
            <consortium name="The Broad Institute Genome Sequencing Center for Infectious Disease"/>
            <person name="Wu L."/>
            <person name="Ma J."/>
        </authorList>
    </citation>
    <scope>NUCLEOTIDE SEQUENCE [LARGE SCALE GENOMIC DNA]</scope>
    <source>
        <strain evidence="6">CGMCC 4.7289</strain>
    </source>
</reference>
<dbReference type="InterPro" id="IPR036388">
    <property type="entry name" value="WH-like_DNA-bd_sf"/>
</dbReference>
<dbReference type="PROSITE" id="PS51118">
    <property type="entry name" value="HTH_HXLR"/>
    <property type="match status" value="1"/>
</dbReference>
<dbReference type="SUPFAM" id="SSF46785">
    <property type="entry name" value="Winged helix' DNA-binding domain"/>
    <property type="match status" value="1"/>
</dbReference>
<organism evidence="5 6">
    <name type="scientific">Hamadaea flava</name>
    <dbReference type="NCBI Taxonomy" id="1742688"/>
    <lineage>
        <taxon>Bacteria</taxon>
        <taxon>Bacillati</taxon>
        <taxon>Actinomycetota</taxon>
        <taxon>Actinomycetes</taxon>
        <taxon>Micromonosporales</taxon>
        <taxon>Micromonosporaceae</taxon>
        <taxon>Hamadaea</taxon>
    </lineage>
</organism>
<protein>
    <submittedName>
        <fullName evidence="5">Winged helix-turn-helix transcriptional regulator</fullName>
    </submittedName>
</protein>